<keyword evidence="1" id="KW-0472">Membrane</keyword>
<feature type="transmembrane region" description="Helical" evidence="1">
    <location>
        <begin position="229"/>
        <end position="249"/>
    </location>
</feature>
<dbReference type="GO" id="GO:0016717">
    <property type="term" value="F:oxidoreductase activity, acting on paired donors, with oxidation of a pair of donors resulting in the reduction of molecular oxygen to two molecules of water"/>
    <property type="evidence" value="ECO:0007669"/>
    <property type="project" value="TreeGrafter"/>
</dbReference>
<feature type="domain" description="Fatty acid desaturase" evidence="2">
    <location>
        <begin position="56"/>
        <end position="307"/>
    </location>
</feature>
<dbReference type="GO" id="GO:0016020">
    <property type="term" value="C:membrane"/>
    <property type="evidence" value="ECO:0007669"/>
    <property type="project" value="TreeGrafter"/>
</dbReference>
<evidence type="ECO:0000313" key="3">
    <source>
        <dbReference type="EMBL" id="PHM74567.1"/>
    </source>
</evidence>
<reference evidence="3 4" key="1">
    <citation type="journal article" date="2017" name="Nat. Microbiol.">
        <title>Natural product diversity associated with the nematode symbionts Photorhabdus and Xenorhabdus.</title>
        <authorList>
            <person name="Tobias N.J."/>
            <person name="Wolff H."/>
            <person name="Djahanschiri B."/>
            <person name="Grundmann F."/>
            <person name="Kronenwerth M."/>
            <person name="Shi Y.M."/>
            <person name="Simonyi S."/>
            <person name="Grun P."/>
            <person name="Shapiro-Ilan D."/>
            <person name="Pidot S.J."/>
            <person name="Stinear T.P."/>
            <person name="Ebersberger I."/>
            <person name="Bode H.B."/>
        </authorList>
    </citation>
    <scope>NUCLEOTIDE SEQUENCE [LARGE SCALE GENOMIC DNA]</scope>
    <source>
        <strain evidence="3 4">DSM 17907</strain>
    </source>
</reference>
<dbReference type="GO" id="GO:0008610">
    <property type="term" value="P:lipid biosynthetic process"/>
    <property type="evidence" value="ECO:0007669"/>
    <property type="project" value="UniProtKB-ARBA"/>
</dbReference>
<evidence type="ECO:0000259" key="2">
    <source>
        <dbReference type="Pfam" id="PF00487"/>
    </source>
</evidence>
<dbReference type="OrthoDB" id="9796486at2"/>
<keyword evidence="1" id="KW-0812">Transmembrane</keyword>
<dbReference type="Proteomes" id="UP000221101">
    <property type="component" value="Unassembled WGS sequence"/>
</dbReference>
<gene>
    <name evidence="3" type="ORF">Xkoz_00811</name>
</gene>
<feature type="transmembrane region" description="Helical" evidence="1">
    <location>
        <begin position="204"/>
        <end position="223"/>
    </location>
</feature>
<evidence type="ECO:0000256" key="1">
    <source>
        <dbReference type="SAM" id="Phobius"/>
    </source>
</evidence>
<dbReference type="Pfam" id="PF00487">
    <property type="entry name" value="FA_desaturase"/>
    <property type="match status" value="1"/>
</dbReference>
<name>A0A2D0LGN8_9GAMM</name>
<dbReference type="InterPro" id="IPR012171">
    <property type="entry name" value="Fatty_acid_desaturase"/>
</dbReference>
<keyword evidence="4" id="KW-1185">Reference proteome</keyword>
<feature type="transmembrane region" description="Helical" evidence="1">
    <location>
        <begin position="41"/>
        <end position="59"/>
    </location>
</feature>
<proteinExistence type="predicted"/>
<dbReference type="AlphaFoldDB" id="A0A2D0LGN8"/>
<dbReference type="CDD" id="cd03510">
    <property type="entry name" value="Rhizobitoxine-FADS-like"/>
    <property type="match status" value="1"/>
</dbReference>
<feature type="transmembrane region" description="Helical" evidence="1">
    <location>
        <begin position="90"/>
        <end position="108"/>
    </location>
</feature>
<accession>A0A2D0LGN8</accession>
<sequence length="360" mass="42863">MPLSEIKLSNHFNISRNVISSLRTLRKLDNYHWAIALSKDYLVVIIAIYLSVGISFWFYPLSLLMIGSTQRAFTNILHYSSHHVLAKNKFLNYIAGTFLSGHLVFHLLSTYKDPHVRYHHAHLGDPEKDPDYKFHIDSGLYDFNQNDREFFIQNILLTLSGYRTFKYIKYVIEDMIKSRKNKELKKDEDKAIKKKSENKNDKESTYFFIYWIIILSIIIYSGYFLYFLLLWIVPLFTVTVAIGWIIGIAEHYPLPASEEEALLLTRNTKGIWWERFLFGRHYDNYHLVHHLYPGIPHWNIKKAHIYLLNDPNYQKWDDLWGGIFIREYPHQETMLSYASKYRKFKKENKEGSFAKRLLSV</sequence>
<dbReference type="InterPro" id="IPR005804">
    <property type="entry name" value="FA_desaturase_dom"/>
</dbReference>
<protein>
    <submittedName>
        <fullName evidence="3">Fatty acid desaturase</fullName>
    </submittedName>
</protein>
<comment type="caution">
    <text evidence="3">The sequence shown here is derived from an EMBL/GenBank/DDBJ whole genome shotgun (WGS) entry which is preliminary data.</text>
</comment>
<evidence type="ECO:0000313" key="4">
    <source>
        <dbReference type="Proteomes" id="UP000221101"/>
    </source>
</evidence>
<dbReference type="RefSeq" id="WP_099140870.1">
    <property type="nucleotide sequence ID" value="NZ_CAWNOR010000075.1"/>
</dbReference>
<dbReference type="PANTHER" id="PTHR19353">
    <property type="entry name" value="FATTY ACID DESATURASE 2"/>
    <property type="match status" value="1"/>
</dbReference>
<dbReference type="PANTHER" id="PTHR19353:SF19">
    <property type="entry name" value="DELTA(5) FATTY ACID DESATURASE C-RELATED"/>
    <property type="match status" value="1"/>
</dbReference>
<organism evidence="3 4">
    <name type="scientific">Xenorhabdus kozodoii</name>
    <dbReference type="NCBI Taxonomy" id="351676"/>
    <lineage>
        <taxon>Bacteria</taxon>
        <taxon>Pseudomonadati</taxon>
        <taxon>Pseudomonadota</taxon>
        <taxon>Gammaproteobacteria</taxon>
        <taxon>Enterobacterales</taxon>
        <taxon>Morganellaceae</taxon>
        <taxon>Xenorhabdus</taxon>
    </lineage>
</organism>
<dbReference type="EMBL" id="NJCX01000004">
    <property type="protein sequence ID" value="PHM74567.1"/>
    <property type="molecule type" value="Genomic_DNA"/>
</dbReference>
<keyword evidence="1" id="KW-1133">Transmembrane helix</keyword>